<evidence type="ECO:0000256" key="1">
    <source>
        <dbReference type="SAM" id="MobiDB-lite"/>
    </source>
</evidence>
<evidence type="ECO:0000313" key="2">
    <source>
        <dbReference type="EMBL" id="KAL0335382.1"/>
    </source>
</evidence>
<dbReference type="Gene3D" id="3.40.350.10">
    <property type="entry name" value="Creatinase/prolidase N-terminal domain"/>
    <property type="match status" value="1"/>
</dbReference>
<feature type="region of interest" description="Disordered" evidence="1">
    <location>
        <begin position="1"/>
        <end position="21"/>
    </location>
</feature>
<name>A0AAW2MXY8_SESRA</name>
<gene>
    <name evidence="2" type="ORF">Sradi_4750100</name>
</gene>
<dbReference type="EMBL" id="JACGWJ010000021">
    <property type="protein sequence ID" value="KAL0335382.1"/>
    <property type="molecule type" value="Genomic_DNA"/>
</dbReference>
<dbReference type="InterPro" id="IPR029149">
    <property type="entry name" value="Creatin/AminoP/Spt16_N"/>
</dbReference>
<sequence length="67" mass="7347">MAEKRNANGPPPAGNASGGNAYTIDLNTFSRRLQAMYTHWSQHKDEYWGSSDVLAVATPPLRKICAI</sequence>
<organism evidence="2">
    <name type="scientific">Sesamum radiatum</name>
    <name type="common">Black benniseed</name>
    <dbReference type="NCBI Taxonomy" id="300843"/>
    <lineage>
        <taxon>Eukaryota</taxon>
        <taxon>Viridiplantae</taxon>
        <taxon>Streptophyta</taxon>
        <taxon>Embryophyta</taxon>
        <taxon>Tracheophyta</taxon>
        <taxon>Spermatophyta</taxon>
        <taxon>Magnoliopsida</taxon>
        <taxon>eudicotyledons</taxon>
        <taxon>Gunneridae</taxon>
        <taxon>Pentapetalae</taxon>
        <taxon>asterids</taxon>
        <taxon>lamiids</taxon>
        <taxon>Lamiales</taxon>
        <taxon>Pedaliaceae</taxon>
        <taxon>Sesamum</taxon>
    </lineage>
</organism>
<comment type="caution">
    <text evidence="2">The sequence shown here is derived from an EMBL/GenBank/DDBJ whole genome shotgun (WGS) entry which is preliminary data.</text>
</comment>
<accession>A0AAW2MXY8</accession>
<reference evidence="2" key="1">
    <citation type="submission" date="2020-06" db="EMBL/GenBank/DDBJ databases">
        <authorList>
            <person name="Li T."/>
            <person name="Hu X."/>
            <person name="Zhang T."/>
            <person name="Song X."/>
            <person name="Zhang H."/>
            <person name="Dai N."/>
            <person name="Sheng W."/>
            <person name="Hou X."/>
            <person name="Wei L."/>
        </authorList>
    </citation>
    <scope>NUCLEOTIDE SEQUENCE</scope>
    <source>
        <strain evidence="2">G02</strain>
        <tissue evidence="2">Leaf</tissue>
    </source>
</reference>
<reference evidence="2" key="2">
    <citation type="journal article" date="2024" name="Plant">
        <title>Genomic evolution and insights into agronomic trait innovations of Sesamum species.</title>
        <authorList>
            <person name="Miao H."/>
            <person name="Wang L."/>
            <person name="Qu L."/>
            <person name="Liu H."/>
            <person name="Sun Y."/>
            <person name="Le M."/>
            <person name="Wang Q."/>
            <person name="Wei S."/>
            <person name="Zheng Y."/>
            <person name="Lin W."/>
            <person name="Duan Y."/>
            <person name="Cao H."/>
            <person name="Xiong S."/>
            <person name="Wang X."/>
            <person name="Wei L."/>
            <person name="Li C."/>
            <person name="Ma Q."/>
            <person name="Ju M."/>
            <person name="Zhao R."/>
            <person name="Li G."/>
            <person name="Mu C."/>
            <person name="Tian Q."/>
            <person name="Mei H."/>
            <person name="Zhang T."/>
            <person name="Gao T."/>
            <person name="Zhang H."/>
        </authorList>
    </citation>
    <scope>NUCLEOTIDE SEQUENCE</scope>
    <source>
        <strain evidence="2">G02</strain>
    </source>
</reference>
<dbReference type="AlphaFoldDB" id="A0AAW2MXY8"/>
<proteinExistence type="predicted"/>
<protein>
    <submittedName>
        <fullName evidence="2">FACT complex subunit SPT16</fullName>
    </submittedName>
</protein>